<dbReference type="PANTHER" id="PTHR30034">
    <property type="entry name" value="FLAGELLAR MOTOR SWITCH PROTEIN FLIM"/>
    <property type="match status" value="1"/>
</dbReference>
<dbReference type="InterPro" id="IPR001543">
    <property type="entry name" value="FliN-like_C"/>
</dbReference>
<evidence type="ECO:0000256" key="1">
    <source>
        <dbReference type="ARBA" id="ARBA00004117"/>
    </source>
</evidence>
<comment type="similarity">
    <text evidence="3">Belongs to the FliM family.</text>
</comment>
<keyword evidence="7" id="KW-0283">Flagellar rotation</keyword>
<protein>
    <recommendedName>
        <fullName evidence="4">Flagellar motor switch protein FliM</fullName>
    </recommendedName>
</protein>
<evidence type="ECO:0000256" key="9">
    <source>
        <dbReference type="ARBA" id="ARBA00023143"/>
    </source>
</evidence>
<dbReference type="InterPro" id="IPR028976">
    <property type="entry name" value="CheC-like_sf"/>
</dbReference>
<comment type="subcellular location">
    <subcellularLocation>
        <location evidence="1">Bacterial flagellum basal body</location>
    </subcellularLocation>
    <subcellularLocation>
        <location evidence="2">Cell membrane</location>
        <topology evidence="2">Peripheral membrane protein</topology>
    </subcellularLocation>
</comment>
<evidence type="ECO:0000256" key="2">
    <source>
        <dbReference type="ARBA" id="ARBA00004202"/>
    </source>
</evidence>
<name>A0A0F9X6L5_9ZZZZ</name>
<keyword evidence="8" id="KW-0472">Membrane</keyword>
<evidence type="ECO:0000256" key="7">
    <source>
        <dbReference type="ARBA" id="ARBA00022779"/>
    </source>
</evidence>
<comment type="caution">
    <text evidence="11">The sequence shown here is derived from an EMBL/GenBank/DDBJ whole genome shotgun (WGS) entry which is preliminary data.</text>
</comment>
<evidence type="ECO:0000256" key="5">
    <source>
        <dbReference type="ARBA" id="ARBA00022475"/>
    </source>
</evidence>
<keyword evidence="6" id="KW-0145">Chemotaxis</keyword>
<sequence length="312" mass="34277">MSEPRLLSDAEDVGDRLRAAAEFEPGQLPRLRHLAEAWATAATARMTALAGTSFDFTLHDIEADFAPDLEADTASNSLYAVLSSSRFRHPGYVTLNNSGVEALIAALFAAEPSTSDDQPRKPTDLDRGVVKLALTTIAEAADPVFNDIAEFRLSASNLIDPSELAEQLGDPGDRFVLFRFELRVGTLTTTITFGLPSSFFAPHRRFLRELPDIVKLDRDENWSAGIKASFAQSDLRLDAVLAKKKIPLRRIAGFKVGETIELEINATSLIAVECEGRALLRARMGRSGVDYVLRIEERVDPAEEFIDDILSD</sequence>
<dbReference type="InterPro" id="IPR036429">
    <property type="entry name" value="SpoA-like_sf"/>
</dbReference>
<evidence type="ECO:0000256" key="3">
    <source>
        <dbReference type="ARBA" id="ARBA00011049"/>
    </source>
</evidence>
<gene>
    <name evidence="11" type="ORF">LCGC14_0260540</name>
</gene>
<feature type="domain" description="Flagellar motor switch protein FliN-like C-terminal" evidence="10">
    <location>
        <begin position="232"/>
        <end position="299"/>
    </location>
</feature>
<dbReference type="GO" id="GO:0071978">
    <property type="term" value="P:bacterial-type flagellum-dependent swarming motility"/>
    <property type="evidence" value="ECO:0007669"/>
    <property type="project" value="TreeGrafter"/>
</dbReference>
<dbReference type="PANTHER" id="PTHR30034:SF6">
    <property type="entry name" value="YOP PROTEINS TRANSLOCATION PROTEIN Q"/>
    <property type="match status" value="1"/>
</dbReference>
<evidence type="ECO:0000256" key="6">
    <source>
        <dbReference type="ARBA" id="ARBA00022500"/>
    </source>
</evidence>
<dbReference type="EMBL" id="LAZR01000140">
    <property type="protein sequence ID" value="KKN87208.1"/>
    <property type="molecule type" value="Genomic_DNA"/>
</dbReference>
<keyword evidence="5" id="KW-1003">Cell membrane</keyword>
<organism evidence="11">
    <name type="scientific">marine sediment metagenome</name>
    <dbReference type="NCBI Taxonomy" id="412755"/>
    <lineage>
        <taxon>unclassified sequences</taxon>
        <taxon>metagenomes</taxon>
        <taxon>ecological metagenomes</taxon>
    </lineage>
</organism>
<proteinExistence type="inferred from homology"/>
<dbReference type="AlphaFoldDB" id="A0A0F9X6L5"/>
<dbReference type="GO" id="GO:0009425">
    <property type="term" value="C:bacterial-type flagellum basal body"/>
    <property type="evidence" value="ECO:0007669"/>
    <property type="project" value="UniProtKB-SubCell"/>
</dbReference>
<evidence type="ECO:0000256" key="8">
    <source>
        <dbReference type="ARBA" id="ARBA00023136"/>
    </source>
</evidence>
<evidence type="ECO:0000256" key="4">
    <source>
        <dbReference type="ARBA" id="ARBA00021898"/>
    </source>
</evidence>
<dbReference type="Gene3D" id="3.40.1550.10">
    <property type="entry name" value="CheC-like"/>
    <property type="match status" value="1"/>
</dbReference>
<dbReference type="Gene3D" id="2.30.330.10">
    <property type="entry name" value="SpoA-like"/>
    <property type="match status" value="1"/>
</dbReference>
<evidence type="ECO:0000313" key="11">
    <source>
        <dbReference type="EMBL" id="KKN87208.1"/>
    </source>
</evidence>
<evidence type="ECO:0000259" key="10">
    <source>
        <dbReference type="Pfam" id="PF01052"/>
    </source>
</evidence>
<accession>A0A0F9X6L5</accession>
<dbReference type="GO" id="GO:0005886">
    <property type="term" value="C:plasma membrane"/>
    <property type="evidence" value="ECO:0007669"/>
    <property type="project" value="UniProtKB-SubCell"/>
</dbReference>
<dbReference type="Pfam" id="PF01052">
    <property type="entry name" value="FliMN_C"/>
    <property type="match status" value="1"/>
</dbReference>
<reference evidence="11" key="1">
    <citation type="journal article" date="2015" name="Nature">
        <title>Complex archaea that bridge the gap between prokaryotes and eukaryotes.</title>
        <authorList>
            <person name="Spang A."/>
            <person name="Saw J.H."/>
            <person name="Jorgensen S.L."/>
            <person name="Zaremba-Niedzwiedzka K."/>
            <person name="Martijn J."/>
            <person name="Lind A.E."/>
            <person name="van Eijk R."/>
            <person name="Schleper C."/>
            <person name="Guy L."/>
            <person name="Ettema T.J."/>
        </authorList>
    </citation>
    <scope>NUCLEOTIDE SEQUENCE</scope>
</reference>
<dbReference type="SUPFAM" id="SSF101801">
    <property type="entry name" value="Surface presentation of antigens (SPOA)"/>
    <property type="match status" value="1"/>
</dbReference>
<keyword evidence="9" id="KW-0975">Bacterial flagellum</keyword>
<dbReference type="GO" id="GO:0050918">
    <property type="term" value="P:positive chemotaxis"/>
    <property type="evidence" value="ECO:0007669"/>
    <property type="project" value="TreeGrafter"/>
</dbReference>